<evidence type="ECO:0000256" key="4">
    <source>
        <dbReference type="ARBA" id="ARBA00023163"/>
    </source>
</evidence>
<keyword evidence="2" id="KW-0805">Transcription regulation</keyword>
<dbReference type="Pfam" id="PF08281">
    <property type="entry name" value="Sigma70_r4_2"/>
    <property type="match status" value="1"/>
</dbReference>
<keyword evidence="4" id="KW-0804">Transcription</keyword>
<dbReference type="InterPro" id="IPR013325">
    <property type="entry name" value="RNA_pol_sigma_r2"/>
</dbReference>
<name>A0A4R6IK99_9SPHI</name>
<reference evidence="7 8" key="1">
    <citation type="submission" date="2019-03" db="EMBL/GenBank/DDBJ databases">
        <title>Genomic Encyclopedia of Archaeal and Bacterial Type Strains, Phase II (KMG-II): from individual species to whole genera.</title>
        <authorList>
            <person name="Goeker M."/>
        </authorList>
    </citation>
    <scope>NUCLEOTIDE SEQUENCE [LARGE SCALE GENOMIC DNA]</scope>
    <source>
        <strain evidence="7 8">DSM 19034</strain>
    </source>
</reference>
<proteinExistence type="inferred from homology"/>
<dbReference type="Gene3D" id="1.10.1740.10">
    <property type="match status" value="1"/>
</dbReference>
<dbReference type="InterPro" id="IPR007627">
    <property type="entry name" value="RNA_pol_sigma70_r2"/>
</dbReference>
<sequence length="191" mass="22214">MNRSTNLLTFSKMITMETIRTDFNSQLYTHKDGLLSFAMSFTKDTDDAADLVQDTLLKAIHYAQNFKEGTNLKAWLYTILRNTFINTYRRKQRVKTMVTVTDEISSDQLRFSSTNNQGENKCTMDDINKALAKLQPCYSVPFLRFFEGYKYHEIADELNIPIGTVKTRIHLARGILKKNLKMYHEQFLKAS</sequence>
<feature type="domain" description="RNA polymerase sigma factor 70 region 4 type 2" evidence="6">
    <location>
        <begin position="126"/>
        <end position="173"/>
    </location>
</feature>
<comment type="similarity">
    <text evidence="1">Belongs to the sigma-70 factor family. ECF subfamily.</text>
</comment>
<dbReference type="AlphaFoldDB" id="A0A4R6IK99"/>
<dbReference type="Pfam" id="PF04542">
    <property type="entry name" value="Sigma70_r2"/>
    <property type="match status" value="1"/>
</dbReference>
<dbReference type="InterPro" id="IPR014284">
    <property type="entry name" value="RNA_pol_sigma-70_dom"/>
</dbReference>
<dbReference type="EMBL" id="SNWM01000002">
    <property type="protein sequence ID" value="TDO22467.1"/>
    <property type="molecule type" value="Genomic_DNA"/>
</dbReference>
<comment type="caution">
    <text evidence="7">The sequence shown here is derived from an EMBL/GenBank/DDBJ whole genome shotgun (WGS) entry which is preliminary data.</text>
</comment>
<dbReference type="NCBIfam" id="TIGR02937">
    <property type="entry name" value="sigma70-ECF"/>
    <property type="match status" value="1"/>
</dbReference>
<dbReference type="CDD" id="cd06171">
    <property type="entry name" value="Sigma70_r4"/>
    <property type="match status" value="1"/>
</dbReference>
<organism evidence="7 8">
    <name type="scientific">Pedobacter duraquae</name>
    <dbReference type="NCBI Taxonomy" id="425511"/>
    <lineage>
        <taxon>Bacteria</taxon>
        <taxon>Pseudomonadati</taxon>
        <taxon>Bacteroidota</taxon>
        <taxon>Sphingobacteriia</taxon>
        <taxon>Sphingobacteriales</taxon>
        <taxon>Sphingobacteriaceae</taxon>
        <taxon>Pedobacter</taxon>
    </lineage>
</organism>
<accession>A0A4R6IK99</accession>
<evidence type="ECO:0000256" key="2">
    <source>
        <dbReference type="ARBA" id="ARBA00023015"/>
    </source>
</evidence>
<dbReference type="SUPFAM" id="SSF88946">
    <property type="entry name" value="Sigma2 domain of RNA polymerase sigma factors"/>
    <property type="match status" value="1"/>
</dbReference>
<dbReference type="PANTHER" id="PTHR43133">
    <property type="entry name" value="RNA POLYMERASE ECF-TYPE SIGMA FACTO"/>
    <property type="match status" value="1"/>
</dbReference>
<protein>
    <submittedName>
        <fullName evidence="7">RNA polymerase ECF family sigma subunit</fullName>
    </submittedName>
</protein>
<dbReference type="InterPro" id="IPR013249">
    <property type="entry name" value="RNA_pol_sigma70_r4_t2"/>
</dbReference>
<dbReference type="PANTHER" id="PTHR43133:SF25">
    <property type="entry name" value="RNA POLYMERASE SIGMA FACTOR RFAY-RELATED"/>
    <property type="match status" value="1"/>
</dbReference>
<evidence type="ECO:0000313" key="8">
    <source>
        <dbReference type="Proteomes" id="UP000295499"/>
    </source>
</evidence>
<gene>
    <name evidence="7" type="ORF">CLV32_1440</name>
</gene>
<dbReference type="InterPro" id="IPR013324">
    <property type="entry name" value="RNA_pol_sigma_r3/r4-like"/>
</dbReference>
<dbReference type="SUPFAM" id="SSF88659">
    <property type="entry name" value="Sigma3 and sigma4 domains of RNA polymerase sigma factors"/>
    <property type="match status" value="1"/>
</dbReference>
<dbReference type="GO" id="GO:0003677">
    <property type="term" value="F:DNA binding"/>
    <property type="evidence" value="ECO:0007669"/>
    <property type="project" value="InterPro"/>
</dbReference>
<evidence type="ECO:0000259" key="5">
    <source>
        <dbReference type="Pfam" id="PF04542"/>
    </source>
</evidence>
<evidence type="ECO:0000259" key="6">
    <source>
        <dbReference type="Pfam" id="PF08281"/>
    </source>
</evidence>
<dbReference type="Proteomes" id="UP000295499">
    <property type="component" value="Unassembled WGS sequence"/>
</dbReference>
<dbReference type="InterPro" id="IPR036388">
    <property type="entry name" value="WH-like_DNA-bd_sf"/>
</dbReference>
<evidence type="ECO:0000256" key="3">
    <source>
        <dbReference type="ARBA" id="ARBA00023082"/>
    </source>
</evidence>
<evidence type="ECO:0000313" key="7">
    <source>
        <dbReference type="EMBL" id="TDO22467.1"/>
    </source>
</evidence>
<dbReference type="GO" id="GO:0016987">
    <property type="term" value="F:sigma factor activity"/>
    <property type="evidence" value="ECO:0007669"/>
    <property type="project" value="UniProtKB-KW"/>
</dbReference>
<keyword evidence="8" id="KW-1185">Reference proteome</keyword>
<dbReference type="Gene3D" id="1.10.10.10">
    <property type="entry name" value="Winged helix-like DNA-binding domain superfamily/Winged helix DNA-binding domain"/>
    <property type="match status" value="1"/>
</dbReference>
<evidence type="ECO:0000256" key="1">
    <source>
        <dbReference type="ARBA" id="ARBA00010641"/>
    </source>
</evidence>
<dbReference type="GO" id="GO:0006352">
    <property type="term" value="P:DNA-templated transcription initiation"/>
    <property type="evidence" value="ECO:0007669"/>
    <property type="project" value="InterPro"/>
</dbReference>
<dbReference type="InterPro" id="IPR039425">
    <property type="entry name" value="RNA_pol_sigma-70-like"/>
</dbReference>
<keyword evidence="3" id="KW-0731">Sigma factor</keyword>
<feature type="domain" description="RNA polymerase sigma-70 region 2" evidence="5">
    <location>
        <begin position="30"/>
        <end position="93"/>
    </location>
</feature>